<dbReference type="EMBL" id="JBHLTM010000075">
    <property type="protein sequence ID" value="MFC0686768.1"/>
    <property type="molecule type" value="Genomic_DNA"/>
</dbReference>
<feature type="domain" description="PcRGLX/YetA-like N-terminal RIFT barrel" evidence="2">
    <location>
        <begin position="52"/>
        <end position="129"/>
    </location>
</feature>
<keyword evidence="1" id="KW-0732">Signal</keyword>
<sequence>MSKLVWSRREMLAQSLATSAAVSSMALTAGQAKAAPAGAQEPLDSGIAPGDDVVWLDGSAPSAHEGQSWGQPWPRGTRFEKRGYVLEGAGGTREALQTWPMAWWPDGSIKWTGHAAAANGARAGSLRVAPGSARPAQTLSLREAGDAITVTVGQTVWTVGRSGEALIRSANVGSAQVLHSVRLLARAQDRADDEDGAPELTRWTSSIDSATVEQSGPIRAVIKLEGRHRGEASESAGDWMPFCVRLYFHAGSDSVRLVHSMIFDGDPAKRFIRGLGLEGGVPMRGALHDRHVRFAGENGGLWGEAVRPLTGLRRDPGKAFRDAQVAGEAVPPLDQMGTAVRQNIEYIPAWGDFRLRQPNSDGFSIVKRTRPGCGWIDVDTAGRAPGLGYVGSPSGGVAFGMHDFWQRCPVGLDIADAATDTARFTIWYHAPDAPAMDLRFYHEVMGMESYEAQNRGLDVTYEDYEPGWGDASGIARTTEFRIWALPATPPRERLAQMGKGLATPPRLVPNVARVHAAGLFGPWSPIAAGRALRGKIETRAKQELDFYIGQVEQRRWYGFWNYGDVMHSYDNERHVWRYDIGGFAWDNSELSTDMWLWYGFLRSGRADVFRLAEAMTRHTGEVDVYHAGRFKGLGTRHGVQHWADSSKQPRISNAAYRRFYYYLTTDERCGDLMRALVDSDHALKTVDIGRKVLHRAEPLAGTGAVVADQPLPEGQIFMQFGTVWGSLLGAWLTEWERTRDTRWRDRIVAGMRSIAALPKGWLAGGGAFDLASGRFVGGGKDVNMSHLNGVFGVFEITAELLELVDEPAFRKTWLEYCELYNAPEAEFRARTGASGKGRALTQAHSRYTAYAGVQLGKPELVRRAWGEFFGAGDREGRDQSRGAHKVTGAAVLKPVDEIAEVSTNDAAQWGIAATVNLTLIGDALE</sequence>
<evidence type="ECO:0000313" key="5">
    <source>
        <dbReference type="EMBL" id="MFC0686768.1"/>
    </source>
</evidence>
<comment type="caution">
    <text evidence="5">The sequence shown here is derived from an EMBL/GenBank/DDBJ whole genome shotgun (WGS) entry which is preliminary data.</text>
</comment>
<dbReference type="InterPro" id="IPR048329">
    <property type="entry name" value="PcRGLX_1st"/>
</dbReference>
<feature type="signal peptide" evidence="1">
    <location>
        <begin position="1"/>
        <end position="34"/>
    </location>
</feature>
<evidence type="ECO:0000259" key="2">
    <source>
        <dbReference type="Pfam" id="PF19501"/>
    </source>
</evidence>
<dbReference type="InterPro" id="IPR045793">
    <property type="entry name" value="PcRGLX/YetA-like"/>
</dbReference>
<dbReference type="PANTHER" id="PTHR40081:SF1">
    <property type="entry name" value="TAT PATHWAY SIGNAL SEQUENCE DOMAIN PROTEIN"/>
    <property type="match status" value="1"/>
</dbReference>
<name>A0ABV6SFC9_9SPHN</name>
<feature type="domain" description="PcRGLX/YetA-like central beta-sandwich" evidence="3">
    <location>
        <begin position="140"/>
        <end position="498"/>
    </location>
</feature>
<dbReference type="Pfam" id="PF19501">
    <property type="entry name" value="PcRGLX_1st"/>
    <property type="match status" value="1"/>
</dbReference>
<dbReference type="InterPro" id="IPR048331">
    <property type="entry name" value="PcRGLX/YetA_3rd"/>
</dbReference>
<evidence type="ECO:0000256" key="1">
    <source>
        <dbReference type="SAM" id="SignalP"/>
    </source>
</evidence>
<dbReference type="InterPro" id="IPR048330">
    <property type="entry name" value="PcRGLX/YetA_2nd"/>
</dbReference>
<reference evidence="5 6" key="1">
    <citation type="submission" date="2024-09" db="EMBL/GenBank/DDBJ databases">
        <authorList>
            <person name="Sun Q."/>
            <person name="Mori K."/>
        </authorList>
    </citation>
    <scope>NUCLEOTIDE SEQUENCE [LARGE SCALE GENOMIC DNA]</scope>
    <source>
        <strain evidence="5 6">CICC 11035S</strain>
    </source>
</reference>
<dbReference type="RefSeq" id="WP_267218570.1">
    <property type="nucleotide sequence ID" value="NZ_JAPCWC010000001.1"/>
</dbReference>
<accession>A0ABV6SFC9</accession>
<proteinExistence type="predicted"/>
<feature type="domain" description="PcRGLX/YetA-like C-terminal alpha/alpha toroid" evidence="4">
    <location>
        <begin position="504"/>
        <end position="924"/>
    </location>
</feature>
<keyword evidence="6" id="KW-1185">Reference proteome</keyword>
<evidence type="ECO:0000259" key="4">
    <source>
        <dbReference type="Pfam" id="PF21346"/>
    </source>
</evidence>
<dbReference type="Pfam" id="PF21345">
    <property type="entry name" value="PcRGLX_2nd"/>
    <property type="match status" value="1"/>
</dbReference>
<protein>
    <submittedName>
        <fullName evidence="5">Tat pathway signal sequence domain protein</fullName>
    </submittedName>
</protein>
<evidence type="ECO:0000259" key="3">
    <source>
        <dbReference type="Pfam" id="PF21345"/>
    </source>
</evidence>
<dbReference type="PANTHER" id="PTHR40081">
    <property type="entry name" value="CONCANAVALIN A-LIKE LECTIN/GLUCANASE"/>
    <property type="match status" value="1"/>
</dbReference>
<dbReference type="PROSITE" id="PS51318">
    <property type="entry name" value="TAT"/>
    <property type="match status" value="1"/>
</dbReference>
<organism evidence="5 6">
    <name type="scientific">Novosphingobium clariflavum</name>
    <dbReference type="NCBI Taxonomy" id="2029884"/>
    <lineage>
        <taxon>Bacteria</taxon>
        <taxon>Pseudomonadati</taxon>
        <taxon>Pseudomonadota</taxon>
        <taxon>Alphaproteobacteria</taxon>
        <taxon>Sphingomonadales</taxon>
        <taxon>Sphingomonadaceae</taxon>
        <taxon>Novosphingobium</taxon>
    </lineage>
</organism>
<dbReference type="Proteomes" id="UP001589858">
    <property type="component" value="Unassembled WGS sequence"/>
</dbReference>
<dbReference type="InterPro" id="IPR006311">
    <property type="entry name" value="TAT_signal"/>
</dbReference>
<dbReference type="Pfam" id="PF21346">
    <property type="entry name" value="PcRGLX_3rd"/>
    <property type="match status" value="1"/>
</dbReference>
<evidence type="ECO:0000313" key="6">
    <source>
        <dbReference type="Proteomes" id="UP001589858"/>
    </source>
</evidence>
<feature type="chain" id="PRO_5045651901" evidence="1">
    <location>
        <begin position="35"/>
        <end position="925"/>
    </location>
</feature>
<gene>
    <name evidence="5" type="ORF">ACFFF8_19470</name>
</gene>